<keyword evidence="7 10" id="KW-1133">Transmembrane helix</keyword>
<dbReference type="AlphaFoldDB" id="A0A1W1VEQ7"/>
<evidence type="ECO:0000256" key="2">
    <source>
        <dbReference type="ARBA" id="ARBA00008445"/>
    </source>
</evidence>
<reference evidence="11 12" key="1">
    <citation type="submission" date="2017-04" db="EMBL/GenBank/DDBJ databases">
        <authorList>
            <person name="Afonso C.L."/>
            <person name="Miller P.J."/>
            <person name="Scott M.A."/>
            <person name="Spackman E."/>
            <person name="Goraichik I."/>
            <person name="Dimitrov K.M."/>
            <person name="Suarez D.L."/>
            <person name="Swayne D.E."/>
        </authorList>
    </citation>
    <scope>NUCLEOTIDE SEQUENCE [LARGE SCALE GENOMIC DNA]</scope>
    <source>
        <strain evidence="11 12">ToBE</strain>
    </source>
</reference>
<evidence type="ECO:0000256" key="8">
    <source>
        <dbReference type="ARBA" id="ARBA00023010"/>
    </source>
</evidence>
<dbReference type="Pfam" id="PF03840">
    <property type="entry name" value="SecG"/>
    <property type="match status" value="1"/>
</dbReference>
<keyword evidence="4 10" id="KW-1003">Cell membrane</keyword>
<dbReference type="GO" id="GO:0043952">
    <property type="term" value="P:protein transport by the Sec complex"/>
    <property type="evidence" value="ECO:0007669"/>
    <property type="project" value="TreeGrafter"/>
</dbReference>
<keyword evidence="9 10" id="KW-0472">Membrane</keyword>
<keyword evidence="5 10" id="KW-0812">Transmembrane</keyword>
<comment type="similarity">
    <text evidence="2 10">Belongs to the SecG family.</text>
</comment>
<comment type="caution">
    <text evidence="10">Lacks conserved residue(s) required for the propagation of feature annotation.</text>
</comment>
<dbReference type="GO" id="GO:0009306">
    <property type="term" value="P:protein secretion"/>
    <property type="evidence" value="ECO:0007669"/>
    <property type="project" value="UniProtKB-UniRule"/>
</dbReference>
<keyword evidence="6 10" id="KW-0653">Protein transport</keyword>
<dbReference type="GO" id="GO:0015450">
    <property type="term" value="F:protein-transporting ATPase activity"/>
    <property type="evidence" value="ECO:0007669"/>
    <property type="project" value="UniProtKB-UniRule"/>
</dbReference>
<keyword evidence="12" id="KW-1185">Reference proteome</keyword>
<evidence type="ECO:0000256" key="4">
    <source>
        <dbReference type="ARBA" id="ARBA00022475"/>
    </source>
</evidence>
<evidence type="ECO:0000313" key="11">
    <source>
        <dbReference type="EMBL" id="SMB91541.1"/>
    </source>
</evidence>
<protein>
    <recommendedName>
        <fullName evidence="10">Protein-export membrane protein SecG</fullName>
    </recommendedName>
</protein>
<dbReference type="InterPro" id="IPR004692">
    <property type="entry name" value="SecG"/>
</dbReference>
<evidence type="ECO:0000313" key="12">
    <source>
        <dbReference type="Proteomes" id="UP000192569"/>
    </source>
</evidence>
<dbReference type="RefSeq" id="WP_084663672.1">
    <property type="nucleotide sequence ID" value="NZ_LT838272.1"/>
</dbReference>
<feature type="transmembrane region" description="Helical" evidence="10">
    <location>
        <begin position="52"/>
        <end position="73"/>
    </location>
</feature>
<keyword evidence="8 10" id="KW-0811">Translocation</keyword>
<sequence length="74" mass="7846">MLHSILLVLQILVALALIATVLLQSSRSAGVSGVIAGGAESLFGKKKGLDEFFMKISTWLGALFFLLTLLLSLV</sequence>
<evidence type="ECO:0000256" key="1">
    <source>
        <dbReference type="ARBA" id="ARBA00004651"/>
    </source>
</evidence>
<evidence type="ECO:0000256" key="3">
    <source>
        <dbReference type="ARBA" id="ARBA00022448"/>
    </source>
</evidence>
<comment type="subcellular location">
    <subcellularLocation>
        <location evidence="1 10">Cell membrane</location>
        <topology evidence="1 10">Multi-pass membrane protein</topology>
    </subcellularLocation>
</comment>
<accession>A0A1W1VEQ7</accession>
<keyword evidence="3 10" id="KW-0813">Transport</keyword>
<dbReference type="NCBIfam" id="TIGR00810">
    <property type="entry name" value="secG"/>
    <property type="match status" value="1"/>
</dbReference>
<comment type="function">
    <text evidence="10">Involved in protein export. Participates in an early event of protein translocation.</text>
</comment>
<dbReference type="Proteomes" id="UP000192569">
    <property type="component" value="Chromosome I"/>
</dbReference>
<name>A0A1W1VEQ7_9FIRM</name>
<evidence type="ECO:0000256" key="7">
    <source>
        <dbReference type="ARBA" id="ARBA00022989"/>
    </source>
</evidence>
<dbReference type="STRING" id="698762.SAMN00808754_0474"/>
<dbReference type="GO" id="GO:0005886">
    <property type="term" value="C:plasma membrane"/>
    <property type="evidence" value="ECO:0007669"/>
    <property type="project" value="UniProtKB-SubCell"/>
</dbReference>
<evidence type="ECO:0000256" key="6">
    <source>
        <dbReference type="ARBA" id="ARBA00022927"/>
    </source>
</evidence>
<dbReference type="GO" id="GO:0065002">
    <property type="term" value="P:intracellular protein transmembrane transport"/>
    <property type="evidence" value="ECO:0007669"/>
    <property type="project" value="TreeGrafter"/>
</dbReference>
<evidence type="ECO:0000256" key="10">
    <source>
        <dbReference type="RuleBase" id="RU365087"/>
    </source>
</evidence>
<dbReference type="PANTHER" id="PTHR34182">
    <property type="entry name" value="PROTEIN-EXPORT MEMBRANE PROTEIN SECG"/>
    <property type="match status" value="1"/>
</dbReference>
<dbReference type="EMBL" id="LT838272">
    <property type="protein sequence ID" value="SMB91541.1"/>
    <property type="molecule type" value="Genomic_DNA"/>
</dbReference>
<gene>
    <name evidence="11" type="ORF">SAMN00808754_0474</name>
</gene>
<evidence type="ECO:0000256" key="9">
    <source>
        <dbReference type="ARBA" id="ARBA00023136"/>
    </source>
</evidence>
<dbReference type="PANTHER" id="PTHR34182:SF1">
    <property type="entry name" value="PROTEIN-EXPORT MEMBRANE PROTEIN SECG"/>
    <property type="match status" value="1"/>
</dbReference>
<evidence type="ECO:0000256" key="5">
    <source>
        <dbReference type="ARBA" id="ARBA00022692"/>
    </source>
</evidence>
<proteinExistence type="inferred from homology"/>
<organism evidence="11 12">
    <name type="scientific">Thermanaeromonas toyohensis ToBE</name>
    <dbReference type="NCBI Taxonomy" id="698762"/>
    <lineage>
        <taxon>Bacteria</taxon>
        <taxon>Bacillati</taxon>
        <taxon>Bacillota</taxon>
        <taxon>Clostridia</taxon>
        <taxon>Neomoorellales</taxon>
        <taxon>Neomoorellaceae</taxon>
        <taxon>Thermanaeromonas</taxon>
    </lineage>
</organism>
<dbReference type="PRINTS" id="PR01651">
    <property type="entry name" value="SECGEXPORT"/>
</dbReference>